<sequence length="192" mass="21632">MISFPLPLIGFSAFSGTGKTTLLAQLLPLLKEQGLRVGAVKHAHHKFEIDHPTKDSYRLRKAGADQMLVASRNCIALITEREDQRAEPELGDLLQALDTRTLDLVLVEGFKREQFPKIELHRPSLGKPLLYPNDPNIIAIATDERLSTTPCHIPVLDLNNPSAMVDFLLSHLFHSEKQPVRQYPLQGQQRFQ</sequence>
<dbReference type="NCBIfam" id="TIGR00176">
    <property type="entry name" value="mobB"/>
    <property type="match status" value="1"/>
</dbReference>
<dbReference type="SUPFAM" id="SSF52540">
    <property type="entry name" value="P-loop containing nucleoside triphosphate hydrolases"/>
    <property type="match status" value="1"/>
</dbReference>
<reference evidence="2 3" key="1">
    <citation type="submission" date="2019-07" db="EMBL/GenBank/DDBJ databases">
        <title>The pathways for chlorine oxyanion respiration interact through the shared metabolite chlorate.</title>
        <authorList>
            <person name="Barnum T.P."/>
            <person name="Cheng Y."/>
            <person name="Hill K.A."/>
            <person name="Lucas L.N."/>
            <person name="Carlson H.K."/>
            <person name="Coates J.D."/>
        </authorList>
    </citation>
    <scope>NUCLEOTIDE SEQUENCE [LARGE SCALE GENOMIC DNA]</scope>
    <source>
        <strain evidence="2 3">BK-1</strain>
    </source>
</reference>
<evidence type="ECO:0000313" key="2">
    <source>
        <dbReference type="EMBL" id="TVO70747.1"/>
    </source>
</evidence>
<dbReference type="GO" id="GO:0006777">
    <property type="term" value="P:Mo-molybdopterin cofactor biosynthetic process"/>
    <property type="evidence" value="ECO:0007669"/>
    <property type="project" value="InterPro"/>
</dbReference>
<dbReference type="PANTHER" id="PTHR40072">
    <property type="entry name" value="MOLYBDOPTERIN-GUANINE DINUCLEOTIDE BIOSYNTHESIS ADAPTER PROTEIN-RELATED"/>
    <property type="match status" value="1"/>
</dbReference>
<dbReference type="PANTHER" id="PTHR40072:SF1">
    <property type="entry name" value="MOLYBDOPTERIN-GUANINE DINUCLEOTIDE BIOSYNTHESIS ADAPTER PROTEIN"/>
    <property type="match status" value="1"/>
</dbReference>
<name>A0A557S001_9GAMM</name>
<protein>
    <submittedName>
        <fullName evidence="2">Molybdopterin-guanine dinucleotide biosynthesis protein B</fullName>
    </submittedName>
</protein>
<keyword evidence="3" id="KW-1185">Reference proteome</keyword>
<dbReference type="InterPro" id="IPR004435">
    <property type="entry name" value="MobB_dom"/>
</dbReference>
<evidence type="ECO:0000259" key="1">
    <source>
        <dbReference type="Pfam" id="PF03205"/>
    </source>
</evidence>
<dbReference type="FunFam" id="3.40.50.300:FF:000920">
    <property type="entry name" value="Molybdopterin-guanine dinucleotide biosynthesis protein B"/>
    <property type="match status" value="1"/>
</dbReference>
<dbReference type="InterPro" id="IPR027417">
    <property type="entry name" value="P-loop_NTPase"/>
</dbReference>
<dbReference type="InterPro" id="IPR052539">
    <property type="entry name" value="MGD_biosynthesis_adapter"/>
</dbReference>
<proteinExistence type="predicted"/>
<gene>
    <name evidence="2" type="primary">mobB</name>
    <name evidence="2" type="ORF">FHP88_14890</name>
</gene>
<comment type="caution">
    <text evidence="2">The sequence shown here is derived from an EMBL/GenBank/DDBJ whole genome shotgun (WGS) entry which is preliminary data.</text>
</comment>
<dbReference type="RefSeq" id="WP_144359884.1">
    <property type="nucleotide sequence ID" value="NZ_VMNH01000023.1"/>
</dbReference>
<dbReference type="Pfam" id="PF03205">
    <property type="entry name" value="MobB"/>
    <property type="match status" value="1"/>
</dbReference>
<dbReference type="Gene3D" id="3.40.50.300">
    <property type="entry name" value="P-loop containing nucleotide triphosphate hydrolases"/>
    <property type="match status" value="1"/>
</dbReference>
<dbReference type="AlphaFoldDB" id="A0A557S001"/>
<dbReference type="OrthoDB" id="9804758at2"/>
<feature type="domain" description="Molybdopterin-guanine dinucleotide biosynthesis protein B (MobB)" evidence="1">
    <location>
        <begin position="9"/>
        <end position="143"/>
    </location>
</feature>
<dbReference type="EMBL" id="VMNH01000023">
    <property type="protein sequence ID" value="TVO70747.1"/>
    <property type="molecule type" value="Genomic_DNA"/>
</dbReference>
<organism evidence="2 3">
    <name type="scientific">Sedimenticola selenatireducens</name>
    <dbReference type="NCBI Taxonomy" id="191960"/>
    <lineage>
        <taxon>Bacteria</taxon>
        <taxon>Pseudomonadati</taxon>
        <taxon>Pseudomonadota</taxon>
        <taxon>Gammaproteobacteria</taxon>
        <taxon>Chromatiales</taxon>
        <taxon>Sedimenticolaceae</taxon>
        <taxon>Sedimenticola</taxon>
    </lineage>
</organism>
<evidence type="ECO:0000313" key="3">
    <source>
        <dbReference type="Proteomes" id="UP000316649"/>
    </source>
</evidence>
<dbReference type="Proteomes" id="UP000316649">
    <property type="component" value="Unassembled WGS sequence"/>
</dbReference>
<dbReference type="CDD" id="cd03116">
    <property type="entry name" value="MobB"/>
    <property type="match status" value="1"/>
</dbReference>
<dbReference type="GO" id="GO:0005525">
    <property type="term" value="F:GTP binding"/>
    <property type="evidence" value="ECO:0007669"/>
    <property type="project" value="InterPro"/>
</dbReference>
<accession>A0A557S001</accession>